<evidence type="ECO:0000313" key="7">
    <source>
        <dbReference type="Proteomes" id="UP000254762"/>
    </source>
</evidence>
<dbReference type="EMBL" id="LS483466">
    <property type="protein sequence ID" value="SQI27554.1"/>
    <property type="molecule type" value="Genomic_DNA"/>
</dbReference>
<evidence type="ECO:0000313" key="4">
    <source>
        <dbReference type="EMBL" id="SUG51936.1"/>
    </source>
</evidence>
<dbReference type="Proteomes" id="UP000255443">
    <property type="component" value="Unassembled WGS sequence"/>
</dbReference>
<dbReference type="Proteomes" id="UP000254762">
    <property type="component" value="Unassembled WGS sequence"/>
</dbReference>
<organism evidence="1 5">
    <name type="scientific">Salmonella enterica subsp. arizonae</name>
    <dbReference type="NCBI Taxonomy" id="59203"/>
    <lineage>
        <taxon>Bacteria</taxon>
        <taxon>Pseudomonadati</taxon>
        <taxon>Pseudomonadota</taxon>
        <taxon>Gammaproteobacteria</taxon>
        <taxon>Enterobacterales</taxon>
        <taxon>Enterobacteriaceae</taxon>
        <taxon>Salmonella</taxon>
    </lineage>
</organism>
<keyword evidence="5" id="KW-1185">Reference proteome</keyword>
<accession>A0A2X4WU68</accession>
<dbReference type="EMBL" id="UGXC01000003">
    <property type="protein sequence ID" value="SUG51936.1"/>
    <property type="molecule type" value="Genomic_DNA"/>
</dbReference>
<evidence type="ECO:0000313" key="3">
    <source>
        <dbReference type="EMBL" id="SUG35171.1"/>
    </source>
</evidence>
<evidence type="ECO:0000313" key="8">
    <source>
        <dbReference type="Proteomes" id="UP000255443"/>
    </source>
</evidence>
<dbReference type="EMBL" id="UGWZ01000001">
    <property type="protein sequence ID" value="SUG17128.1"/>
    <property type="molecule type" value="Genomic_DNA"/>
</dbReference>
<protein>
    <submittedName>
        <fullName evidence="1">Uncharacterized protein</fullName>
    </submittedName>
</protein>
<proteinExistence type="predicted"/>
<evidence type="ECO:0000313" key="2">
    <source>
        <dbReference type="EMBL" id="SUG17128.1"/>
    </source>
</evidence>
<gene>
    <name evidence="2" type="ORF">NCTC7295_04870</name>
    <name evidence="4" type="ORF">NCTC7303_04317</name>
    <name evidence="3" type="ORF">NCTC7304_04723</name>
    <name evidence="1" type="ORF">NCTC7307_04954</name>
</gene>
<evidence type="ECO:0000313" key="6">
    <source>
        <dbReference type="Proteomes" id="UP000254124"/>
    </source>
</evidence>
<sequence length="37" mass="4370">MMQLFECAISIDHQDMRPRSESGFLTSQWLKNDLNVQ</sequence>
<dbReference type="AlphaFoldDB" id="A0A2X4WU68"/>
<reference evidence="5 6" key="1">
    <citation type="submission" date="2018-06" db="EMBL/GenBank/DDBJ databases">
        <authorList>
            <consortium name="Pathogen Informatics"/>
            <person name="Doyle S."/>
        </authorList>
    </citation>
    <scope>NUCLEOTIDE SEQUENCE [LARGE SCALE GENOMIC DNA]</scope>
    <source>
        <strain evidence="2 6">NCTC7295</strain>
        <strain evidence="4 8">NCTC7303</strain>
        <strain evidence="3 7">NCTC7304</strain>
        <strain evidence="1 5">NCTC7307</strain>
    </source>
</reference>
<evidence type="ECO:0000313" key="5">
    <source>
        <dbReference type="Proteomes" id="UP000248731"/>
    </source>
</evidence>
<dbReference type="Proteomes" id="UP000254124">
    <property type="component" value="Unassembled WGS sequence"/>
</dbReference>
<evidence type="ECO:0000313" key="1">
    <source>
        <dbReference type="EMBL" id="SQI27554.1"/>
    </source>
</evidence>
<dbReference type="EMBL" id="UGXD01000002">
    <property type="protein sequence ID" value="SUG35171.1"/>
    <property type="molecule type" value="Genomic_DNA"/>
</dbReference>
<dbReference type="Proteomes" id="UP000248731">
    <property type="component" value="Chromosome 1"/>
</dbReference>
<name>A0A2X4WU68_SALER</name>